<gene>
    <name evidence="1" type="ORF">IAC06_03215</name>
</gene>
<accession>A0A9D9EQP3</accession>
<dbReference type="PANTHER" id="PTHR42967">
    <property type="entry name" value="METAL DEPENDENT HYDROLASE"/>
    <property type="match status" value="1"/>
</dbReference>
<dbReference type="EMBL" id="JADIMI010000028">
    <property type="protein sequence ID" value="MBO8451879.1"/>
    <property type="molecule type" value="Genomic_DNA"/>
</dbReference>
<proteinExistence type="predicted"/>
<dbReference type="PANTHER" id="PTHR42967:SF1">
    <property type="entry name" value="MBL FOLD METALLO-HYDROLASE"/>
    <property type="match status" value="1"/>
</dbReference>
<organism evidence="1 2">
    <name type="scientific">Candidatus Cryptobacteroides intestinavium</name>
    <dbReference type="NCBI Taxonomy" id="2840766"/>
    <lineage>
        <taxon>Bacteria</taxon>
        <taxon>Pseudomonadati</taxon>
        <taxon>Bacteroidota</taxon>
        <taxon>Bacteroidia</taxon>
        <taxon>Bacteroidales</taxon>
        <taxon>Candidatus Cryptobacteroides</taxon>
    </lineage>
</organism>
<dbReference type="InterPro" id="IPR036866">
    <property type="entry name" value="RibonucZ/Hydroxyglut_hydro"/>
</dbReference>
<sequence length="250" mass="28646">MRLTYIYHSCLALETDACILLFDFWKDPECVLDRLLEDDRPMYVFSSHFHEDHFNRQIFKWRERRNGMTCILSKDILRHRRAAAEEADVWLAKGGRWEDVNVSVTAAGSNDCGVSWIIETGGISVFHAGDLNNWYARFLTDDFKGGLVRSTETGAEVDPLKEEKMFLGELKDIRKLADGFDIVMFPVDGRIGNGYTRGARQFLDMFRTGLFVPMHFSTGGFASAWRMKEYADALGVPFWSISREGESIDI</sequence>
<dbReference type="SUPFAM" id="SSF56281">
    <property type="entry name" value="Metallo-hydrolase/oxidoreductase"/>
    <property type="match status" value="1"/>
</dbReference>
<dbReference type="Proteomes" id="UP000823661">
    <property type="component" value="Unassembled WGS sequence"/>
</dbReference>
<dbReference type="Gene3D" id="3.60.15.10">
    <property type="entry name" value="Ribonuclease Z/Hydroxyacylglutathione hydrolase-like"/>
    <property type="match status" value="1"/>
</dbReference>
<dbReference type="Pfam" id="PF13483">
    <property type="entry name" value="Lactamase_B_3"/>
    <property type="match status" value="1"/>
</dbReference>
<reference evidence="1" key="2">
    <citation type="journal article" date="2021" name="PeerJ">
        <title>Extensive microbial diversity within the chicken gut microbiome revealed by metagenomics and culture.</title>
        <authorList>
            <person name="Gilroy R."/>
            <person name="Ravi A."/>
            <person name="Getino M."/>
            <person name="Pursley I."/>
            <person name="Horton D.L."/>
            <person name="Alikhan N.F."/>
            <person name="Baker D."/>
            <person name="Gharbi K."/>
            <person name="Hall N."/>
            <person name="Watson M."/>
            <person name="Adriaenssens E.M."/>
            <person name="Foster-Nyarko E."/>
            <person name="Jarju S."/>
            <person name="Secka A."/>
            <person name="Antonio M."/>
            <person name="Oren A."/>
            <person name="Chaudhuri R.R."/>
            <person name="La Ragione R."/>
            <person name="Hildebrand F."/>
            <person name="Pallen M.J."/>
        </authorList>
    </citation>
    <scope>NUCLEOTIDE SEQUENCE</scope>
    <source>
        <strain evidence="1">B1-20833</strain>
    </source>
</reference>
<comment type="caution">
    <text evidence="1">The sequence shown here is derived from an EMBL/GenBank/DDBJ whole genome shotgun (WGS) entry which is preliminary data.</text>
</comment>
<evidence type="ECO:0000313" key="1">
    <source>
        <dbReference type="EMBL" id="MBO8451879.1"/>
    </source>
</evidence>
<protein>
    <submittedName>
        <fullName evidence="1">MBL fold metallo-hydrolase</fullName>
    </submittedName>
</protein>
<dbReference type="AlphaFoldDB" id="A0A9D9EQP3"/>
<reference evidence="1" key="1">
    <citation type="submission" date="2020-10" db="EMBL/GenBank/DDBJ databases">
        <authorList>
            <person name="Gilroy R."/>
        </authorList>
    </citation>
    <scope>NUCLEOTIDE SEQUENCE</scope>
    <source>
        <strain evidence="1">B1-20833</strain>
    </source>
</reference>
<evidence type="ECO:0000313" key="2">
    <source>
        <dbReference type="Proteomes" id="UP000823661"/>
    </source>
</evidence>
<name>A0A9D9EQP3_9BACT</name>